<feature type="transmembrane region" description="Helical" evidence="2">
    <location>
        <begin position="143"/>
        <end position="167"/>
    </location>
</feature>
<evidence type="ECO:0000256" key="1">
    <source>
        <dbReference type="SAM" id="MobiDB-lite"/>
    </source>
</evidence>
<comment type="caution">
    <text evidence="3">The sequence shown here is derived from an EMBL/GenBank/DDBJ whole genome shotgun (WGS) entry which is preliminary data.</text>
</comment>
<keyword evidence="2" id="KW-1133">Transmembrane helix</keyword>
<reference evidence="3 4" key="1">
    <citation type="submission" date="2017-03" db="EMBL/GenBank/DDBJ databases">
        <title>Genomes of endolithic fungi from Antarctica.</title>
        <authorList>
            <person name="Coleine C."/>
            <person name="Masonjones S."/>
            <person name="Stajich J.E."/>
        </authorList>
    </citation>
    <scope>NUCLEOTIDE SEQUENCE [LARGE SCALE GENOMIC DNA]</scope>
    <source>
        <strain evidence="3 4">CCFEE 6314</strain>
    </source>
</reference>
<keyword evidence="2" id="KW-0812">Transmembrane</keyword>
<feature type="transmembrane region" description="Helical" evidence="2">
    <location>
        <begin position="187"/>
        <end position="210"/>
    </location>
</feature>
<gene>
    <name evidence="3" type="ORF">B0A52_01800</name>
</gene>
<protein>
    <submittedName>
        <fullName evidence="3">Uncharacterized protein</fullName>
    </submittedName>
</protein>
<dbReference type="VEuPathDB" id="FungiDB:PV10_07120"/>
<evidence type="ECO:0000256" key="2">
    <source>
        <dbReference type="SAM" id="Phobius"/>
    </source>
</evidence>
<accession>A0A438NG19</accession>
<dbReference type="Proteomes" id="UP000288859">
    <property type="component" value="Unassembled WGS sequence"/>
</dbReference>
<dbReference type="AlphaFoldDB" id="A0A438NG19"/>
<feature type="region of interest" description="Disordered" evidence="1">
    <location>
        <begin position="276"/>
        <end position="309"/>
    </location>
</feature>
<name>A0A438NG19_EXOME</name>
<organism evidence="3 4">
    <name type="scientific">Exophiala mesophila</name>
    <name type="common">Black yeast-like fungus</name>
    <dbReference type="NCBI Taxonomy" id="212818"/>
    <lineage>
        <taxon>Eukaryota</taxon>
        <taxon>Fungi</taxon>
        <taxon>Dikarya</taxon>
        <taxon>Ascomycota</taxon>
        <taxon>Pezizomycotina</taxon>
        <taxon>Eurotiomycetes</taxon>
        <taxon>Chaetothyriomycetidae</taxon>
        <taxon>Chaetothyriales</taxon>
        <taxon>Herpotrichiellaceae</taxon>
        <taxon>Exophiala</taxon>
    </lineage>
</organism>
<dbReference type="EMBL" id="NAJM01000004">
    <property type="protein sequence ID" value="RVX74673.1"/>
    <property type="molecule type" value="Genomic_DNA"/>
</dbReference>
<sequence>MHFPLFRRCGALPTATSTPHDALPANDPNGPVEDWQTVRRFHFRMMRKQVRSVIFMMALMEALRHGPLQLAYTGKHGYPQPGPEDFGIAYNVGYFLSWLYVCLFMIVYVPLFSWWVPKSEPSDSTDPSATDKLANVLKVINMYLLPFTIGIALVQHLFYTVSCFIYVDSRAKKSCAFPPNTRKNWIVRGLFLLGIAISTVSGYFIFKMLAAQDLAHVKDIEYYIIVVPFQINFGIFLGTMMQFRMEKIAARRAAKAARAEFNASYSEKQRLLDKTTKSTATASKTATTTSADTTANDTATTTRRRPVNHATILQVDPSQPRTSTDPLSVIATTFEDHKAAQVLEAKYIVANQRVRIWNKLVRAGAGISGFDPAEPRVLDKLAWELVVEGQGRKPVAPVGARRLRRTGRLSDYSGSWSRGGE</sequence>
<feature type="transmembrane region" description="Helical" evidence="2">
    <location>
        <begin position="95"/>
        <end position="116"/>
    </location>
</feature>
<feature type="compositionally biased region" description="Low complexity" evidence="1">
    <location>
        <begin position="277"/>
        <end position="301"/>
    </location>
</feature>
<proteinExistence type="predicted"/>
<evidence type="ECO:0000313" key="4">
    <source>
        <dbReference type="Proteomes" id="UP000288859"/>
    </source>
</evidence>
<feature type="transmembrane region" description="Helical" evidence="2">
    <location>
        <begin position="222"/>
        <end position="243"/>
    </location>
</feature>
<evidence type="ECO:0000313" key="3">
    <source>
        <dbReference type="EMBL" id="RVX74673.1"/>
    </source>
</evidence>
<dbReference type="OrthoDB" id="4117650at2759"/>
<keyword evidence="2" id="KW-0472">Membrane</keyword>